<evidence type="ECO:0000313" key="12">
    <source>
        <dbReference type="Proteomes" id="UP000265520"/>
    </source>
</evidence>
<keyword evidence="3 11" id="KW-0436">Ligase</keyword>
<dbReference type="AlphaFoldDB" id="A0A392P0E1"/>
<protein>
    <recommendedName>
        <fullName evidence="2">arginine--tRNA ligase</fullName>
        <ecNumber evidence="2">6.1.1.19</ecNumber>
    </recommendedName>
    <alternativeName>
        <fullName evidence="8">Arginyl-tRNA synthetase</fullName>
    </alternativeName>
</protein>
<accession>A0A392P0E1</accession>
<dbReference type="FunFam" id="3.30.1360.70:FF:000002">
    <property type="entry name" value="arginine--tRNA ligase, cytoplasmic"/>
    <property type="match status" value="1"/>
</dbReference>
<keyword evidence="7" id="KW-0030">Aminoacyl-tRNA synthetase</keyword>
<dbReference type="PANTHER" id="PTHR11956">
    <property type="entry name" value="ARGINYL-TRNA SYNTHETASE"/>
    <property type="match status" value="1"/>
</dbReference>
<name>A0A392P0E1_9FABA</name>
<dbReference type="InterPro" id="IPR036695">
    <property type="entry name" value="Arg-tRNA-synth_N_sf"/>
</dbReference>
<keyword evidence="12" id="KW-1185">Reference proteome</keyword>
<proteinExistence type="inferred from homology"/>
<evidence type="ECO:0000256" key="1">
    <source>
        <dbReference type="ARBA" id="ARBA00005594"/>
    </source>
</evidence>
<keyword evidence="6" id="KW-0648">Protein biosynthesis</keyword>
<evidence type="ECO:0000256" key="5">
    <source>
        <dbReference type="ARBA" id="ARBA00022840"/>
    </source>
</evidence>
<sequence>DIDNPASVKRQLAQIFDVSLKATVPDEEDVVPLVDVCTAKTGGVKFGDYQCNNAMGIWSKLKGKETGFRGPPSIGQAIINNLPPSEMIDSCSLAGPGFVNVVLSKNWIAQ</sequence>
<reference evidence="11 12" key="1">
    <citation type="journal article" date="2018" name="Front. Plant Sci.">
        <title>Red Clover (Trifolium pratense) and Zigzag Clover (T. medium) - A Picture of Genomic Similarities and Differences.</title>
        <authorList>
            <person name="Dluhosova J."/>
            <person name="Istvanek J."/>
            <person name="Nedelnik J."/>
            <person name="Repkova J."/>
        </authorList>
    </citation>
    <scope>NUCLEOTIDE SEQUENCE [LARGE SCALE GENOMIC DNA]</scope>
    <source>
        <strain evidence="12">cv. 10/8</strain>
        <tissue evidence="11">Leaf</tissue>
    </source>
</reference>
<organism evidence="11 12">
    <name type="scientific">Trifolium medium</name>
    <dbReference type="NCBI Taxonomy" id="97028"/>
    <lineage>
        <taxon>Eukaryota</taxon>
        <taxon>Viridiplantae</taxon>
        <taxon>Streptophyta</taxon>
        <taxon>Embryophyta</taxon>
        <taxon>Tracheophyta</taxon>
        <taxon>Spermatophyta</taxon>
        <taxon>Magnoliopsida</taxon>
        <taxon>eudicotyledons</taxon>
        <taxon>Gunneridae</taxon>
        <taxon>Pentapetalae</taxon>
        <taxon>rosids</taxon>
        <taxon>fabids</taxon>
        <taxon>Fabales</taxon>
        <taxon>Fabaceae</taxon>
        <taxon>Papilionoideae</taxon>
        <taxon>50 kb inversion clade</taxon>
        <taxon>NPAAA clade</taxon>
        <taxon>Hologalegina</taxon>
        <taxon>IRL clade</taxon>
        <taxon>Trifolieae</taxon>
        <taxon>Trifolium</taxon>
    </lineage>
</organism>
<dbReference type="SMART" id="SM01016">
    <property type="entry name" value="Arg_tRNA_synt_N"/>
    <property type="match status" value="1"/>
</dbReference>
<keyword evidence="5" id="KW-0067">ATP-binding</keyword>
<evidence type="ECO:0000256" key="9">
    <source>
        <dbReference type="ARBA" id="ARBA00049339"/>
    </source>
</evidence>
<dbReference type="Gene3D" id="3.30.1360.70">
    <property type="entry name" value="Arginyl tRNA synthetase N-terminal domain"/>
    <property type="match status" value="1"/>
</dbReference>
<comment type="catalytic activity">
    <reaction evidence="9">
        <text>tRNA(Arg) + L-arginine + ATP = L-arginyl-tRNA(Arg) + AMP + diphosphate</text>
        <dbReference type="Rhea" id="RHEA:20301"/>
        <dbReference type="Rhea" id="RHEA-COMP:9658"/>
        <dbReference type="Rhea" id="RHEA-COMP:9673"/>
        <dbReference type="ChEBI" id="CHEBI:30616"/>
        <dbReference type="ChEBI" id="CHEBI:32682"/>
        <dbReference type="ChEBI" id="CHEBI:33019"/>
        <dbReference type="ChEBI" id="CHEBI:78442"/>
        <dbReference type="ChEBI" id="CHEBI:78513"/>
        <dbReference type="ChEBI" id="CHEBI:456215"/>
        <dbReference type="EC" id="6.1.1.19"/>
    </reaction>
</comment>
<evidence type="ECO:0000259" key="10">
    <source>
        <dbReference type="SMART" id="SM01016"/>
    </source>
</evidence>
<dbReference type="Proteomes" id="UP000265520">
    <property type="component" value="Unassembled WGS sequence"/>
</dbReference>
<evidence type="ECO:0000256" key="6">
    <source>
        <dbReference type="ARBA" id="ARBA00022917"/>
    </source>
</evidence>
<evidence type="ECO:0000256" key="2">
    <source>
        <dbReference type="ARBA" id="ARBA00012837"/>
    </source>
</evidence>
<evidence type="ECO:0000313" key="11">
    <source>
        <dbReference type="EMBL" id="MCI05202.1"/>
    </source>
</evidence>
<dbReference type="SUPFAM" id="SSF55190">
    <property type="entry name" value="Arginyl-tRNA synthetase (ArgRS), N-terminal 'additional' domain"/>
    <property type="match status" value="1"/>
</dbReference>
<dbReference type="EMBL" id="LXQA010057857">
    <property type="protein sequence ID" value="MCI05202.1"/>
    <property type="molecule type" value="Genomic_DNA"/>
</dbReference>
<dbReference type="Pfam" id="PF03485">
    <property type="entry name" value="Arg_tRNA_synt_N"/>
    <property type="match status" value="1"/>
</dbReference>
<feature type="domain" description="Arginyl tRNA synthetase N-terminal" evidence="10">
    <location>
        <begin position="10"/>
        <end position="103"/>
    </location>
</feature>
<dbReference type="GO" id="GO:0004814">
    <property type="term" value="F:arginine-tRNA ligase activity"/>
    <property type="evidence" value="ECO:0007669"/>
    <property type="project" value="UniProtKB-EC"/>
</dbReference>
<keyword evidence="4" id="KW-0547">Nucleotide-binding</keyword>
<evidence type="ECO:0000256" key="4">
    <source>
        <dbReference type="ARBA" id="ARBA00022741"/>
    </source>
</evidence>
<dbReference type="EC" id="6.1.1.19" evidence="2"/>
<evidence type="ECO:0000256" key="8">
    <source>
        <dbReference type="ARBA" id="ARBA00033033"/>
    </source>
</evidence>
<dbReference type="InterPro" id="IPR005148">
    <property type="entry name" value="Arg-tRNA-synth_N"/>
</dbReference>
<feature type="non-terminal residue" evidence="11">
    <location>
        <position position="110"/>
    </location>
</feature>
<dbReference type="GO" id="GO:0006420">
    <property type="term" value="P:arginyl-tRNA aminoacylation"/>
    <property type="evidence" value="ECO:0007669"/>
    <property type="project" value="InterPro"/>
</dbReference>
<evidence type="ECO:0000256" key="3">
    <source>
        <dbReference type="ARBA" id="ARBA00022598"/>
    </source>
</evidence>
<dbReference type="GO" id="GO:0005524">
    <property type="term" value="F:ATP binding"/>
    <property type="evidence" value="ECO:0007669"/>
    <property type="project" value="UniProtKB-KW"/>
</dbReference>
<dbReference type="GO" id="GO:0005737">
    <property type="term" value="C:cytoplasm"/>
    <property type="evidence" value="ECO:0007669"/>
    <property type="project" value="InterPro"/>
</dbReference>
<comment type="caution">
    <text evidence="11">The sequence shown here is derived from an EMBL/GenBank/DDBJ whole genome shotgun (WGS) entry which is preliminary data.</text>
</comment>
<comment type="similarity">
    <text evidence="1">Belongs to the class-I aminoacyl-tRNA synthetase family.</text>
</comment>
<feature type="non-terminal residue" evidence="11">
    <location>
        <position position="1"/>
    </location>
</feature>
<dbReference type="InterPro" id="IPR001278">
    <property type="entry name" value="Arg-tRNA-ligase"/>
</dbReference>
<dbReference type="PANTHER" id="PTHR11956:SF5">
    <property type="entry name" value="ARGININE--TRNA LIGASE, CYTOPLASMIC"/>
    <property type="match status" value="1"/>
</dbReference>
<evidence type="ECO:0000256" key="7">
    <source>
        <dbReference type="ARBA" id="ARBA00023146"/>
    </source>
</evidence>